<dbReference type="AlphaFoldDB" id="A0A553IBS1"/>
<evidence type="ECO:0000256" key="5">
    <source>
        <dbReference type="PIRSR" id="PIRSR606710-2"/>
    </source>
</evidence>
<keyword evidence="9" id="KW-1185">Reference proteome</keyword>
<comment type="similarity">
    <text evidence="1">Belongs to the glycosyl hydrolase 43 family.</text>
</comment>
<protein>
    <recommendedName>
        <fullName evidence="10">3-keto-disaccharide hydrolase domain-containing protein</fullName>
    </recommendedName>
</protein>
<organism evidence="8 9">
    <name type="scientific">Xylaria flabelliformis</name>
    <dbReference type="NCBI Taxonomy" id="2512241"/>
    <lineage>
        <taxon>Eukaryota</taxon>
        <taxon>Fungi</taxon>
        <taxon>Dikarya</taxon>
        <taxon>Ascomycota</taxon>
        <taxon>Pezizomycotina</taxon>
        <taxon>Sordariomycetes</taxon>
        <taxon>Xylariomycetidae</taxon>
        <taxon>Xylariales</taxon>
        <taxon>Xylariaceae</taxon>
        <taxon>Xylaria</taxon>
    </lineage>
</organism>
<dbReference type="InterPro" id="IPR052176">
    <property type="entry name" value="Glycosyl_Hydrlase_43_Enz"/>
</dbReference>
<keyword evidence="7" id="KW-1133">Transmembrane helix</keyword>
<dbReference type="Pfam" id="PF04616">
    <property type="entry name" value="Glyco_hydro_43"/>
    <property type="match status" value="1"/>
</dbReference>
<dbReference type="EMBL" id="VFLP01000005">
    <property type="protein sequence ID" value="TRX97639.1"/>
    <property type="molecule type" value="Genomic_DNA"/>
</dbReference>
<keyword evidence="7" id="KW-0812">Transmembrane</keyword>
<dbReference type="InterPro" id="IPR006710">
    <property type="entry name" value="Glyco_hydro_43"/>
</dbReference>
<feature type="region of interest" description="Disordered" evidence="6">
    <location>
        <begin position="21"/>
        <end position="52"/>
    </location>
</feature>
<dbReference type="PANTHER" id="PTHR43772:SF2">
    <property type="entry name" value="PUTATIVE (AFU_ORTHOLOGUE AFUA_2G04480)-RELATED"/>
    <property type="match status" value="1"/>
</dbReference>
<dbReference type="InterPro" id="IPR023296">
    <property type="entry name" value="Glyco_hydro_beta-prop_sf"/>
</dbReference>
<accession>A0A553IBS1</accession>
<evidence type="ECO:0008006" key="10">
    <source>
        <dbReference type="Google" id="ProtNLM"/>
    </source>
</evidence>
<dbReference type="OrthoDB" id="5211809at2759"/>
<feature type="site" description="Important for catalytic activity, responsible for pKa modulation of the active site Glu and correct orientation of both the proton donor and substrate" evidence="5">
    <location>
        <position position="292"/>
    </location>
</feature>
<evidence type="ECO:0000313" key="9">
    <source>
        <dbReference type="Proteomes" id="UP000319160"/>
    </source>
</evidence>
<evidence type="ECO:0000256" key="2">
    <source>
        <dbReference type="ARBA" id="ARBA00022801"/>
    </source>
</evidence>
<dbReference type="PANTHER" id="PTHR43772">
    <property type="entry name" value="ENDO-1,4-BETA-XYLANASE"/>
    <property type="match status" value="1"/>
</dbReference>
<evidence type="ECO:0000313" key="8">
    <source>
        <dbReference type="EMBL" id="TRX97639.1"/>
    </source>
</evidence>
<feature type="compositionally biased region" description="Polar residues" evidence="6">
    <location>
        <begin position="24"/>
        <end position="35"/>
    </location>
</feature>
<sequence length="620" mass="67114">MSIDHPDGAVIQAAGMAPKLATRSGDQGSASSPGMRTTLFDEKGTRPLGVAEGQGKMTLRRRRWSSSAYITVFIICASLILAPYNLRLRLLSLLSGRGWHFTGEAWDDTSPGNYTAATGLAETLEMARSLLHLVAGLIGMTQALPFVRQAGLNYTTAESGNPFVDGWYADPDTEFYEGKYWVFPTSSLPYDEQTYLDAFSSPDLIHWEKHANILTIENVKWATRAVWAPAPIFRNGKYFIYFGANDIQEGQPEAGVIGGIGVAVADKPEGPYVDAIGKPLIGEYYNGAQPIDQDVFIDDDGQAYIFYGGHSHANVAKINDDMISIGQFDDGTSFREITPEGYTEGTQMIKRNGKYYLMWSEGVWTGPDYSVSYAMSDSVLGPFGETVRILQQDPEVAKGSGHNGVINIPNTDVWYIVYHRRPLSETDGNHRVLAYDRMYFNEDGTIAPVNMLVKDDFADGQSVGWKQYGSAWSVADERFVSAGAGVAMLDTNFGDLVYDATISVSGSDADAGLLFRAGNVSGDLSQLTGYHAKISASGSVILEKFVTGASSILSQSDAIITLATEHHIRVTAVGSQISVFVDDMQTPRIAATDTSFSTGADGVRSSAAGARFGYISVAKP</sequence>
<evidence type="ECO:0000256" key="3">
    <source>
        <dbReference type="ARBA" id="ARBA00023277"/>
    </source>
</evidence>
<evidence type="ECO:0000256" key="4">
    <source>
        <dbReference type="ARBA" id="ARBA00023295"/>
    </source>
</evidence>
<dbReference type="GO" id="GO:0004553">
    <property type="term" value="F:hydrolase activity, hydrolyzing O-glycosyl compounds"/>
    <property type="evidence" value="ECO:0007669"/>
    <property type="project" value="InterPro"/>
</dbReference>
<dbReference type="STRING" id="2512241.A0A553IBS1"/>
<dbReference type="GO" id="GO:0005975">
    <property type="term" value="P:carbohydrate metabolic process"/>
    <property type="evidence" value="ECO:0007669"/>
    <property type="project" value="InterPro"/>
</dbReference>
<feature type="transmembrane region" description="Helical" evidence="7">
    <location>
        <begin position="66"/>
        <end position="86"/>
    </location>
</feature>
<keyword evidence="3" id="KW-0119">Carbohydrate metabolism</keyword>
<keyword evidence="4" id="KW-0326">Glycosidase</keyword>
<evidence type="ECO:0000256" key="7">
    <source>
        <dbReference type="SAM" id="Phobius"/>
    </source>
</evidence>
<reference evidence="9" key="1">
    <citation type="submission" date="2019-06" db="EMBL/GenBank/DDBJ databases">
        <title>Draft genome sequence of the griseofulvin-producing fungus Xylaria cubensis strain G536.</title>
        <authorList>
            <person name="Mead M.E."/>
            <person name="Raja H.A."/>
            <person name="Steenwyk J.L."/>
            <person name="Knowles S.L."/>
            <person name="Oberlies N.H."/>
            <person name="Rokas A."/>
        </authorList>
    </citation>
    <scope>NUCLEOTIDE SEQUENCE [LARGE SCALE GENOMIC DNA]</scope>
    <source>
        <strain evidence="9">G536</strain>
    </source>
</reference>
<evidence type="ECO:0000256" key="6">
    <source>
        <dbReference type="SAM" id="MobiDB-lite"/>
    </source>
</evidence>
<keyword evidence="7" id="KW-0472">Membrane</keyword>
<proteinExistence type="inferred from homology"/>
<gene>
    <name evidence="8" type="ORF">FHL15_001394</name>
</gene>
<dbReference type="SUPFAM" id="SSF75005">
    <property type="entry name" value="Arabinanase/levansucrase/invertase"/>
    <property type="match status" value="1"/>
</dbReference>
<dbReference type="Proteomes" id="UP000319160">
    <property type="component" value="Unassembled WGS sequence"/>
</dbReference>
<dbReference type="Gene3D" id="2.60.120.560">
    <property type="entry name" value="Exo-inulinase, domain 1"/>
    <property type="match status" value="1"/>
</dbReference>
<dbReference type="Gene3D" id="2.115.10.20">
    <property type="entry name" value="Glycosyl hydrolase domain, family 43"/>
    <property type="match status" value="1"/>
</dbReference>
<keyword evidence="2" id="KW-0378">Hydrolase</keyword>
<name>A0A553IBS1_9PEZI</name>
<evidence type="ECO:0000256" key="1">
    <source>
        <dbReference type="ARBA" id="ARBA00009865"/>
    </source>
</evidence>
<comment type="caution">
    <text evidence="8">The sequence shown here is derived from an EMBL/GenBank/DDBJ whole genome shotgun (WGS) entry which is preliminary data.</text>
</comment>
<dbReference type="CDD" id="cd18827">
    <property type="entry name" value="GH43_XlnD-like"/>
    <property type="match status" value="1"/>
</dbReference>